<dbReference type="Gene3D" id="3.60.21.10">
    <property type="match status" value="1"/>
</dbReference>
<dbReference type="SMART" id="SM00156">
    <property type="entry name" value="PP2Ac"/>
    <property type="match status" value="1"/>
</dbReference>
<dbReference type="InterPro" id="IPR051134">
    <property type="entry name" value="PPP_phosphatase"/>
</dbReference>
<dbReference type="InterPro" id="IPR004843">
    <property type="entry name" value="Calcineurin-like_PHP"/>
</dbReference>
<dbReference type="AlphaFoldDB" id="A0A7J0GFD8"/>
<dbReference type="EMBL" id="BJWL01000021">
    <property type="protein sequence ID" value="GFZ09520.1"/>
    <property type="molecule type" value="Genomic_DNA"/>
</dbReference>
<name>A0A7J0GFD8_9ERIC</name>
<dbReference type="GO" id="GO:0004722">
    <property type="term" value="F:protein serine/threonine phosphatase activity"/>
    <property type="evidence" value="ECO:0007669"/>
    <property type="project" value="UniProtKB-EC"/>
</dbReference>
<dbReference type="PRINTS" id="PR00114">
    <property type="entry name" value="STPHPHTASE"/>
</dbReference>
<accession>A0A7J0GFD8</accession>
<organism evidence="7 8">
    <name type="scientific">Actinidia rufa</name>
    <dbReference type="NCBI Taxonomy" id="165716"/>
    <lineage>
        <taxon>Eukaryota</taxon>
        <taxon>Viridiplantae</taxon>
        <taxon>Streptophyta</taxon>
        <taxon>Embryophyta</taxon>
        <taxon>Tracheophyta</taxon>
        <taxon>Spermatophyta</taxon>
        <taxon>Magnoliopsida</taxon>
        <taxon>eudicotyledons</taxon>
        <taxon>Gunneridae</taxon>
        <taxon>Pentapetalae</taxon>
        <taxon>asterids</taxon>
        <taxon>Ericales</taxon>
        <taxon>Actinidiaceae</taxon>
        <taxon>Actinidia</taxon>
    </lineage>
</organism>
<protein>
    <recommendedName>
        <fullName evidence="4">Serine/threonine-protein phosphatase</fullName>
        <ecNumber evidence="4">3.1.3.16</ecNumber>
    </recommendedName>
</protein>
<evidence type="ECO:0000256" key="4">
    <source>
        <dbReference type="RuleBase" id="RU004273"/>
    </source>
</evidence>
<dbReference type="InterPro" id="IPR029052">
    <property type="entry name" value="Metallo-depent_PP-like"/>
</dbReference>
<evidence type="ECO:0000313" key="8">
    <source>
        <dbReference type="Proteomes" id="UP000585474"/>
    </source>
</evidence>
<evidence type="ECO:0000256" key="5">
    <source>
        <dbReference type="SAM" id="MobiDB-lite"/>
    </source>
</evidence>
<feature type="compositionally biased region" description="Low complexity" evidence="5">
    <location>
        <begin position="33"/>
        <end position="44"/>
    </location>
</feature>
<reference evidence="7 8" key="1">
    <citation type="submission" date="2019-07" db="EMBL/GenBank/DDBJ databases">
        <title>De Novo Assembly of kiwifruit Actinidia rufa.</title>
        <authorList>
            <person name="Sugita-Konishi S."/>
            <person name="Sato K."/>
            <person name="Mori E."/>
            <person name="Abe Y."/>
            <person name="Kisaki G."/>
            <person name="Hamano K."/>
            <person name="Suezawa K."/>
            <person name="Otani M."/>
            <person name="Fukuda T."/>
            <person name="Manabe T."/>
            <person name="Gomi K."/>
            <person name="Tabuchi M."/>
            <person name="Akimitsu K."/>
            <person name="Kataoka I."/>
        </authorList>
    </citation>
    <scope>NUCLEOTIDE SEQUENCE [LARGE SCALE GENOMIC DNA]</scope>
    <source>
        <strain evidence="8">cv. Fuchu</strain>
    </source>
</reference>
<dbReference type="PROSITE" id="PS00125">
    <property type="entry name" value="SER_THR_PHOSPHATASE"/>
    <property type="match status" value="1"/>
</dbReference>
<comment type="catalytic activity">
    <reaction evidence="4">
        <text>O-phospho-L-threonyl-[protein] + H2O = L-threonyl-[protein] + phosphate</text>
        <dbReference type="Rhea" id="RHEA:47004"/>
        <dbReference type="Rhea" id="RHEA-COMP:11060"/>
        <dbReference type="Rhea" id="RHEA-COMP:11605"/>
        <dbReference type="ChEBI" id="CHEBI:15377"/>
        <dbReference type="ChEBI" id="CHEBI:30013"/>
        <dbReference type="ChEBI" id="CHEBI:43474"/>
        <dbReference type="ChEBI" id="CHEBI:61977"/>
        <dbReference type="EC" id="3.1.3.16"/>
    </reaction>
</comment>
<evidence type="ECO:0000259" key="6">
    <source>
        <dbReference type="PROSITE" id="PS00125"/>
    </source>
</evidence>
<feature type="compositionally biased region" description="Low complexity" evidence="5">
    <location>
        <begin position="1"/>
        <end position="17"/>
    </location>
</feature>
<dbReference type="InterPro" id="IPR006186">
    <property type="entry name" value="Ser/Thr-sp_prot-phosphatase"/>
</dbReference>
<comment type="similarity">
    <text evidence="4">Belongs to the PPP phosphatase family.</text>
</comment>
<dbReference type="Pfam" id="PF00149">
    <property type="entry name" value="Metallophos"/>
    <property type="match status" value="1"/>
</dbReference>
<gene>
    <name evidence="7" type="ORF">Acr_21g0001190</name>
</gene>
<dbReference type="EC" id="3.1.3.16" evidence="4"/>
<dbReference type="PANTHER" id="PTHR45668">
    <property type="entry name" value="SERINE/THREONINE-PROTEIN PHOSPHATASE 5-RELATED"/>
    <property type="match status" value="1"/>
</dbReference>
<feature type="domain" description="Serine/threonine specific protein phosphatases" evidence="6">
    <location>
        <begin position="189"/>
        <end position="194"/>
    </location>
</feature>
<evidence type="ECO:0000256" key="2">
    <source>
        <dbReference type="ARBA" id="ARBA00022723"/>
    </source>
</evidence>
<sequence length="447" mass="49050">MSDSPATDSTTTTAVTADDNRKPPPSSSEEDFFSPASVASSSASDENPPPPQIPISWPSDEILSRDWVIDLMTAFDWGSRNLPPSEFPSIFPVQVLDSLILSASKILHKEPNCVRIDGRDGADSRVVVVGDVHGQLHDVIFLLRDAGFPADDRVFVFNGDYVDRGAWGLETFLLLLAWKVSMPHRVYLLRGNHESKYCTSVYGFEKEVLTKYGDRGKHAYRKCLGCFEGLPLASIIGEHVYTAHGGLFRSVATTPSKRSKGKKTRKIIVNPEASSLSLGSLEELSKARRSVLDPPWEGLNLIPGDVLWSDPSMSPGLSPNKERGIGLLWGPDCTEEFLKKFNMKGSTFLAPLAYEEDLHANTSVCCPLLLPQLIIRSHEGPDAREKRSGLGGMDEGYTIDHVVESGKLITLFSAPDYPQFQIFLFPFCNIAGLSCGCSSSCICTLMF</sequence>
<evidence type="ECO:0000256" key="3">
    <source>
        <dbReference type="ARBA" id="ARBA00023211"/>
    </source>
</evidence>
<keyword evidence="4" id="KW-0378">Hydrolase</keyword>
<proteinExistence type="inferred from homology"/>
<comment type="caution">
    <text evidence="7">The sequence shown here is derived from an EMBL/GenBank/DDBJ whole genome shotgun (WGS) entry which is preliminary data.</text>
</comment>
<keyword evidence="2" id="KW-0479">Metal-binding</keyword>
<keyword evidence="8" id="KW-1185">Reference proteome</keyword>
<feature type="region of interest" description="Disordered" evidence="5">
    <location>
        <begin position="1"/>
        <end position="58"/>
    </location>
</feature>
<evidence type="ECO:0000313" key="7">
    <source>
        <dbReference type="EMBL" id="GFZ09520.1"/>
    </source>
</evidence>
<keyword evidence="3" id="KW-0464">Manganese</keyword>
<evidence type="ECO:0000256" key="1">
    <source>
        <dbReference type="ARBA" id="ARBA00001936"/>
    </source>
</evidence>
<dbReference type="Proteomes" id="UP000585474">
    <property type="component" value="Unassembled WGS sequence"/>
</dbReference>
<dbReference type="PANTHER" id="PTHR45668:SF9">
    <property type="entry name" value="SERINE_THREONINE-PROTEIN PHOSPHATASE 7"/>
    <property type="match status" value="1"/>
</dbReference>
<dbReference type="GO" id="GO:0046872">
    <property type="term" value="F:metal ion binding"/>
    <property type="evidence" value="ECO:0007669"/>
    <property type="project" value="UniProtKB-KW"/>
</dbReference>
<dbReference type="SUPFAM" id="SSF56300">
    <property type="entry name" value="Metallo-dependent phosphatases"/>
    <property type="match status" value="1"/>
</dbReference>
<comment type="cofactor">
    <cofactor evidence="1">
        <name>Mn(2+)</name>
        <dbReference type="ChEBI" id="CHEBI:29035"/>
    </cofactor>
</comment>
<dbReference type="OrthoDB" id="445564at2759"/>